<proteinExistence type="inferred from homology"/>
<accession>A0AAW1Y8D7</accession>
<dbReference type="InterPro" id="IPR000916">
    <property type="entry name" value="Bet_v_I/MLP"/>
</dbReference>
<dbReference type="InterPro" id="IPR052006">
    <property type="entry name" value="MLP-like"/>
</dbReference>
<sequence length="167" mass="18743">MALSSTTSRGDQNYQVETLEELVEIKASADKVFKVLSNQHHRIPEAASDNIHEVVVHEGDWETSGSVKVWKYTIDGKIESFKEKVEIDEANKLVSLTAVDGHVLEQYKSYKITIQVTPTSDDTQEAAGLGKITVEYGKFNKNDAPPHKYLRFVVNTVKDVDAHLLKE</sequence>
<dbReference type="Gene3D" id="3.30.530.20">
    <property type="match status" value="1"/>
</dbReference>
<feature type="domain" description="Bet v I/Major latex protein" evidence="2">
    <location>
        <begin position="14"/>
        <end position="167"/>
    </location>
</feature>
<evidence type="ECO:0000256" key="1">
    <source>
        <dbReference type="ARBA" id="ARBA00038242"/>
    </source>
</evidence>
<name>A0AAW1Y8D7_RUBAR</name>
<protein>
    <recommendedName>
        <fullName evidence="2">Bet v I/Major latex protein domain-containing protein</fullName>
    </recommendedName>
</protein>
<comment type="caution">
    <text evidence="3">The sequence shown here is derived from an EMBL/GenBank/DDBJ whole genome shotgun (WGS) entry which is preliminary data.</text>
</comment>
<dbReference type="Pfam" id="PF00407">
    <property type="entry name" value="Bet_v_1"/>
    <property type="match status" value="1"/>
</dbReference>
<dbReference type="EMBL" id="JBEDUW010000002">
    <property type="protein sequence ID" value="KAK9945406.1"/>
    <property type="molecule type" value="Genomic_DNA"/>
</dbReference>
<dbReference type="PANTHER" id="PTHR31338">
    <property type="entry name" value="POLYKETIDE CYCLASE/DEHYDRASE AND LIPID TRANSPORT SUPERFAMILY PROTEIN"/>
    <property type="match status" value="1"/>
</dbReference>
<gene>
    <name evidence="3" type="ORF">M0R45_010926</name>
</gene>
<dbReference type="SMART" id="SM01037">
    <property type="entry name" value="Bet_v_1"/>
    <property type="match status" value="1"/>
</dbReference>
<dbReference type="CDD" id="cd07816">
    <property type="entry name" value="Bet_v1-like"/>
    <property type="match status" value="1"/>
</dbReference>
<dbReference type="AlphaFoldDB" id="A0AAW1Y8D7"/>
<keyword evidence="4" id="KW-1185">Reference proteome</keyword>
<evidence type="ECO:0000313" key="3">
    <source>
        <dbReference type="EMBL" id="KAK9945406.1"/>
    </source>
</evidence>
<reference evidence="3 4" key="1">
    <citation type="journal article" date="2023" name="G3 (Bethesda)">
        <title>A chromosome-length genome assembly and annotation of blackberry (Rubus argutus, cv. 'Hillquist').</title>
        <authorList>
            <person name="Bruna T."/>
            <person name="Aryal R."/>
            <person name="Dudchenko O."/>
            <person name="Sargent D.J."/>
            <person name="Mead D."/>
            <person name="Buti M."/>
            <person name="Cavallini A."/>
            <person name="Hytonen T."/>
            <person name="Andres J."/>
            <person name="Pham M."/>
            <person name="Weisz D."/>
            <person name="Mascagni F."/>
            <person name="Usai G."/>
            <person name="Natali L."/>
            <person name="Bassil N."/>
            <person name="Fernandez G.E."/>
            <person name="Lomsadze A."/>
            <person name="Armour M."/>
            <person name="Olukolu B."/>
            <person name="Poorten T."/>
            <person name="Britton C."/>
            <person name="Davik J."/>
            <person name="Ashrafi H."/>
            <person name="Aiden E.L."/>
            <person name="Borodovsky M."/>
            <person name="Worthington M."/>
        </authorList>
    </citation>
    <scope>NUCLEOTIDE SEQUENCE [LARGE SCALE GENOMIC DNA]</scope>
    <source>
        <strain evidence="3">PI 553951</strain>
    </source>
</reference>
<evidence type="ECO:0000313" key="4">
    <source>
        <dbReference type="Proteomes" id="UP001457282"/>
    </source>
</evidence>
<comment type="similarity">
    <text evidence="1">Belongs to the MLP family.</text>
</comment>
<organism evidence="3 4">
    <name type="scientific">Rubus argutus</name>
    <name type="common">Southern blackberry</name>
    <dbReference type="NCBI Taxonomy" id="59490"/>
    <lineage>
        <taxon>Eukaryota</taxon>
        <taxon>Viridiplantae</taxon>
        <taxon>Streptophyta</taxon>
        <taxon>Embryophyta</taxon>
        <taxon>Tracheophyta</taxon>
        <taxon>Spermatophyta</taxon>
        <taxon>Magnoliopsida</taxon>
        <taxon>eudicotyledons</taxon>
        <taxon>Gunneridae</taxon>
        <taxon>Pentapetalae</taxon>
        <taxon>rosids</taxon>
        <taxon>fabids</taxon>
        <taxon>Rosales</taxon>
        <taxon>Rosaceae</taxon>
        <taxon>Rosoideae</taxon>
        <taxon>Rosoideae incertae sedis</taxon>
        <taxon>Rubus</taxon>
    </lineage>
</organism>
<dbReference type="PANTHER" id="PTHR31338:SF16">
    <property type="entry name" value="POLYKETIDE CYCLASE_DEHYDRASE AND LIPID TRANSPORT SUPERFAMILY PROTEIN"/>
    <property type="match status" value="1"/>
</dbReference>
<evidence type="ECO:0000259" key="2">
    <source>
        <dbReference type="SMART" id="SM01037"/>
    </source>
</evidence>
<dbReference type="SUPFAM" id="SSF55961">
    <property type="entry name" value="Bet v1-like"/>
    <property type="match status" value="1"/>
</dbReference>
<dbReference type="GO" id="GO:0006952">
    <property type="term" value="P:defense response"/>
    <property type="evidence" value="ECO:0007669"/>
    <property type="project" value="InterPro"/>
</dbReference>
<dbReference type="Proteomes" id="UP001457282">
    <property type="component" value="Unassembled WGS sequence"/>
</dbReference>
<dbReference type="InterPro" id="IPR023393">
    <property type="entry name" value="START-like_dom_sf"/>
</dbReference>